<dbReference type="Proteomes" id="UP000271098">
    <property type="component" value="Unassembled WGS sequence"/>
</dbReference>
<sequence length="70" mass="7883">MKFCVDAVSSHPLLEVEWVCVGPKVDDMDESTLVQLGVRKVTMSFDDKQFSPPSEVKNCDLLILDKILSR</sequence>
<gene>
    <name evidence="1" type="ORF">GPUH_LOCUS8563</name>
</gene>
<reference evidence="1 2" key="1">
    <citation type="submission" date="2018-11" db="EMBL/GenBank/DDBJ databases">
        <authorList>
            <consortium name="Pathogen Informatics"/>
        </authorList>
    </citation>
    <scope>NUCLEOTIDE SEQUENCE [LARGE SCALE GENOMIC DNA]</scope>
</reference>
<proteinExistence type="predicted"/>
<name>A0A3P6S9B6_9BILA</name>
<keyword evidence="2" id="KW-1185">Reference proteome</keyword>
<evidence type="ECO:0000313" key="2">
    <source>
        <dbReference type="Proteomes" id="UP000271098"/>
    </source>
</evidence>
<protein>
    <submittedName>
        <fullName evidence="1">Uncharacterized protein</fullName>
    </submittedName>
</protein>
<organism evidence="1 2">
    <name type="scientific">Gongylonema pulchrum</name>
    <dbReference type="NCBI Taxonomy" id="637853"/>
    <lineage>
        <taxon>Eukaryota</taxon>
        <taxon>Metazoa</taxon>
        <taxon>Ecdysozoa</taxon>
        <taxon>Nematoda</taxon>
        <taxon>Chromadorea</taxon>
        <taxon>Rhabditida</taxon>
        <taxon>Spirurina</taxon>
        <taxon>Spiruromorpha</taxon>
        <taxon>Spiruroidea</taxon>
        <taxon>Gongylonematidae</taxon>
        <taxon>Gongylonema</taxon>
    </lineage>
</organism>
<dbReference type="EMBL" id="UYRT01025329">
    <property type="protein sequence ID" value="VDK63525.1"/>
    <property type="molecule type" value="Genomic_DNA"/>
</dbReference>
<dbReference type="AlphaFoldDB" id="A0A3P6S9B6"/>
<evidence type="ECO:0000313" key="1">
    <source>
        <dbReference type="EMBL" id="VDK63525.1"/>
    </source>
</evidence>
<accession>A0A3P6S9B6</accession>